<organism evidence="13">
    <name type="scientific">Cladocopium goreaui</name>
    <dbReference type="NCBI Taxonomy" id="2562237"/>
    <lineage>
        <taxon>Eukaryota</taxon>
        <taxon>Sar</taxon>
        <taxon>Alveolata</taxon>
        <taxon>Dinophyceae</taxon>
        <taxon>Suessiales</taxon>
        <taxon>Symbiodiniaceae</taxon>
        <taxon>Cladocopium</taxon>
    </lineage>
</organism>
<feature type="cross-link" description="Glycyl lysine isopeptide (Lys-Gly) (interchain with G-Cter in SUMO2)" evidence="10">
    <location>
        <position position="124"/>
    </location>
</feature>
<dbReference type="Gene3D" id="1.10.510.10">
    <property type="entry name" value="Transferase(Phosphotransferase) domain 1"/>
    <property type="match status" value="1"/>
</dbReference>
<feature type="binding site" evidence="9">
    <location>
        <position position="26"/>
    </location>
    <ligand>
        <name>ATP</name>
        <dbReference type="ChEBI" id="CHEBI:30616"/>
    </ligand>
</feature>
<dbReference type="InterPro" id="IPR011009">
    <property type="entry name" value="Kinase-like_dom_sf"/>
</dbReference>
<dbReference type="Gene3D" id="1.10.238.10">
    <property type="entry name" value="EF-hand"/>
    <property type="match status" value="2"/>
</dbReference>
<dbReference type="Proteomes" id="UP001152797">
    <property type="component" value="Unassembled WGS sequence"/>
</dbReference>
<evidence type="ECO:0000256" key="2">
    <source>
        <dbReference type="ARBA" id="ARBA00022679"/>
    </source>
</evidence>
<dbReference type="GO" id="GO:0005509">
    <property type="term" value="F:calcium ion binding"/>
    <property type="evidence" value="ECO:0007669"/>
    <property type="project" value="InterPro"/>
</dbReference>
<dbReference type="PANTHER" id="PTHR24350">
    <property type="entry name" value="SERINE/THREONINE-PROTEIN KINASE IAL-RELATED"/>
    <property type="match status" value="1"/>
</dbReference>
<dbReference type="InterPro" id="IPR008271">
    <property type="entry name" value="Ser/Thr_kinase_AS"/>
</dbReference>
<dbReference type="GO" id="GO:0005524">
    <property type="term" value="F:ATP binding"/>
    <property type="evidence" value="ECO:0007669"/>
    <property type="project" value="UniProtKB-KW"/>
</dbReference>
<evidence type="ECO:0000256" key="9">
    <source>
        <dbReference type="PIRSR" id="PIRSR630616-2"/>
    </source>
</evidence>
<dbReference type="InterPro" id="IPR002048">
    <property type="entry name" value="EF_hand_dom"/>
</dbReference>
<feature type="binding site" evidence="9">
    <location>
        <begin position="126"/>
        <end position="127"/>
    </location>
    <ligand>
        <name>ATP</name>
        <dbReference type="ChEBI" id="CHEBI:30616"/>
    </ligand>
</feature>
<evidence type="ECO:0000313" key="15">
    <source>
        <dbReference type="EMBL" id="CAL4773520.1"/>
    </source>
</evidence>
<sequence>MRLNSGSFSRVNLVRERLSGALRVCKVIDIKEMDPHVLGMMRKEVQVLSALDHPNIVRLYEFAEDEKTHELVLILEYVPGGDCIDLLEEHERLLPERLVARIIHQLLVVLNYCHKSGITHRDVKPENVMLTSLSNDAFCKVIDFGLATPYKGRVKEFAGTVSYLAPELAIAQSGFSMAADIWAVGVTAFELLAGITPFGKTQEFGNSVEPILEKLCEYESFDEDLYQVFRMSPGHQRMWRSSEAWDFLRTVLAADPEDRPTAQKALQHPWLVRHQPDAVPIAQEMLKSFDGFSEATKMHRSCLYAIAAKGNFAELDMAMVGHAFAQADSDNDGKISLEDLQTASKANSWWSWSRRLQAAMETFLQAADQDRKGYLGYTDFVAACLFQIHHTFDAGLVDDTFDVLDHDRNGLLKAEDVKPAFPRYPPGLPKYCSFGREEWHHCVFREADDEIARTRGRAHCGKCF</sequence>
<keyword evidence="2" id="KW-0808">Transferase</keyword>
<feature type="domain" description="EF-hand" evidence="12">
    <location>
        <begin position="315"/>
        <end position="350"/>
    </location>
</feature>
<name>A0A9P1FRZ7_9DINO</name>
<evidence type="ECO:0000256" key="3">
    <source>
        <dbReference type="ARBA" id="ARBA00022741"/>
    </source>
</evidence>
<feature type="binding site" evidence="9">
    <location>
        <position position="143"/>
    </location>
    <ligand>
        <name>ATP</name>
        <dbReference type="ChEBI" id="CHEBI:30616"/>
    </ligand>
</feature>
<evidence type="ECO:0000313" key="16">
    <source>
        <dbReference type="Proteomes" id="UP001152797"/>
    </source>
</evidence>
<evidence type="ECO:0000259" key="11">
    <source>
        <dbReference type="PROSITE" id="PS50011"/>
    </source>
</evidence>
<dbReference type="PROSITE" id="PS00108">
    <property type="entry name" value="PROTEIN_KINASE_ST"/>
    <property type="match status" value="1"/>
</dbReference>
<dbReference type="EMBL" id="CAMXCT030001058">
    <property type="protein sequence ID" value="CAL4773520.1"/>
    <property type="molecule type" value="Genomic_DNA"/>
</dbReference>
<comment type="caution">
    <text evidence="13">The sequence shown here is derived from an EMBL/GenBank/DDBJ whole genome shotgun (WGS) entry which is preliminary data.</text>
</comment>
<evidence type="ECO:0000256" key="5">
    <source>
        <dbReference type="ARBA" id="ARBA00022837"/>
    </source>
</evidence>
<dbReference type="PROSITE" id="PS00018">
    <property type="entry name" value="EF_HAND_1"/>
    <property type="match status" value="1"/>
</dbReference>
<evidence type="ECO:0000259" key="12">
    <source>
        <dbReference type="PROSITE" id="PS50222"/>
    </source>
</evidence>
<dbReference type="PROSITE" id="PS50222">
    <property type="entry name" value="EF_HAND_2"/>
    <property type="match status" value="1"/>
</dbReference>
<evidence type="ECO:0000256" key="1">
    <source>
        <dbReference type="ARBA" id="ARBA00022527"/>
    </source>
</evidence>
<protein>
    <submittedName>
        <fullName evidence="15">Calcium-dependent protein kinase 33</fullName>
    </submittedName>
</protein>
<dbReference type="EMBL" id="CAMXCT020001058">
    <property type="protein sequence ID" value="CAL1139583.1"/>
    <property type="molecule type" value="Genomic_DNA"/>
</dbReference>
<dbReference type="SUPFAM" id="SSF56112">
    <property type="entry name" value="Protein kinase-like (PK-like)"/>
    <property type="match status" value="1"/>
</dbReference>
<dbReference type="InterPro" id="IPR018247">
    <property type="entry name" value="EF_Hand_1_Ca_BS"/>
</dbReference>
<keyword evidence="6 9" id="KW-0067">ATP-binding</keyword>
<evidence type="ECO:0000256" key="8">
    <source>
        <dbReference type="PIRSR" id="PIRSR630616-1"/>
    </source>
</evidence>
<reference evidence="13" key="1">
    <citation type="submission" date="2022-10" db="EMBL/GenBank/DDBJ databases">
        <authorList>
            <person name="Chen Y."/>
            <person name="Dougan E. K."/>
            <person name="Chan C."/>
            <person name="Rhodes N."/>
            <person name="Thang M."/>
        </authorList>
    </citation>
    <scope>NUCLEOTIDE SEQUENCE</scope>
</reference>
<dbReference type="GO" id="GO:0004674">
    <property type="term" value="F:protein serine/threonine kinase activity"/>
    <property type="evidence" value="ECO:0007669"/>
    <property type="project" value="UniProtKB-KW"/>
</dbReference>
<reference evidence="14" key="2">
    <citation type="submission" date="2024-04" db="EMBL/GenBank/DDBJ databases">
        <authorList>
            <person name="Chen Y."/>
            <person name="Shah S."/>
            <person name="Dougan E. K."/>
            <person name="Thang M."/>
            <person name="Chan C."/>
        </authorList>
    </citation>
    <scope>NUCLEOTIDE SEQUENCE [LARGE SCALE GENOMIC DNA]</scope>
</reference>
<evidence type="ECO:0000313" key="14">
    <source>
        <dbReference type="EMBL" id="CAL1139583.1"/>
    </source>
</evidence>
<evidence type="ECO:0000313" key="13">
    <source>
        <dbReference type="EMBL" id="CAI3986208.1"/>
    </source>
</evidence>
<feature type="active site" description="Proton acceptor" evidence="8">
    <location>
        <position position="122"/>
    </location>
</feature>
<dbReference type="OrthoDB" id="438829at2759"/>
<evidence type="ECO:0000256" key="6">
    <source>
        <dbReference type="ARBA" id="ARBA00022840"/>
    </source>
</evidence>
<keyword evidence="16" id="KW-1185">Reference proteome</keyword>
<keyword evidence="3 9" id="KW-0547">Nucleotide-binding</keyword>
<dbReference type="EMBL" id="CAMXCT010001058">
    <property type="protein sequence ID" value="CAI3986208.1"/>
    <property type="molecule type" value="Genomic_DNA"/>
</dbReference>
<dbReference type="Pfam" id="PF13499">
    <property type="entry name" value="EF-hand_7"/>
    <property type="match status" value="1"/>
</dbReference>
<comment type="similarity">
    <text evidence="7">Belongs to the protein kinase superfamily. Ser/Thr protein kinase family. CDPK subfamily.</text>
</comment>
<proteinExistence type="inferred from homology"/>
<keyword evidence="5" id="KW-0106">Calcium</keyword>
<dbReference type="PROSITE" id="PS50011">
    <property type="entry name" value="PROTEIN_KINASE_DOM"/>
    <property type="match status" value="1"/>
</dbReference>
<dbReference type="SUPFAM" id="SSF47473">
    <property type="entry name" value="EF-hand"/>
    <property type="match status" value="1"/>
</dbReference>
<dbReference type="InterPro" id="IPR011992">
    <property type="entry name" value="EF-hand-dom_pair"/>
</dbReference>
<evidence type="ECO:0000256" key="10">
    <source>
        <dbReference type="PIRSR" id="PIRSR630616-3"/>
    </source>
</evidence>
<evidence type="ECO:0000256" key="7">
    <source>
        <dbReference type="ARBA" id="ARBA00024334"/>
    </source>
</evidence>
<feature type="domain" description="Protein kinase" evidence="11">
    <location>
        <begin position="1"/>
        <end position="271"/>
    </location>
</feature>
<dbReference type="Pfam" id="PF00069">
    <property type="entry name" value="Pkinase"/>
    <property type="match status" value="1"/>
</dbReference>
<keyword evidence="4 15" id="KW-0418">Kinase</keyword>
<keyword evidence="1" id="KW-0723">Serine/threonine-protein kinase</keyword>
<accession>A0A9P1FRZ7</accession>
<dbReference type="AlphaFoldDB" id="A0A9P1FRZ7"/>
<dbReference type="InterPro" id="IPR030616">
    <property type="entry name" value="Aur-like"/>
</dbReference>
<dbReference type="Gene3D" id="3.30.200.20">
    <property type="entry name" value="Phosphorylase Kinase, domain 1"/>
    <property type="match status" value="1"/>
</dbReference>
<evidence type="ECO:0000256" key="4">
    <source>
        <dbReference type="ARBA" id="ARBA00022777"/>
    </source>
</evidence>
<dbReference type="SMART" id="SM00220">
    <property type="entry name" value="S_TKc"/>
    <property type="match status" value="1"/>
</dbReference>
<gene>
    <name evidence="13" type="ORF">C1SCF055_LOCUS13577</name>
</gene>
<dbReference type="InterPro" id="IPR000719">
    <property type="entry name" value="Prot_kinase_dom"/>
</dbReference>